<accession>A0A644ZJK8</accession>
<evidence type="ECO:0008006" key="2">
    <source>
        <dbReference type="Google" id="ProtNLM"/>
    </source>
</evidence>
<sequence>MREMRRKDREITDKAEIYRVLDECDVCRVGFCDGGEVYIVPLNFGYGEKNGKLTFYFHSAGQGRKVELFRRGGSVGFELDCAHQLVEAEKACGYTEKYKSIVGTGRTYEVPEEEKLAAMKTVMAHYTDAELEFDPATLERVRLFALEVEELSCKENV</sequence>
<dbReference type="PANTHER" id="PTHR34071:SF2">
    <property type="entry name" value="FLAVIN-NUCLEOTIDE-BINDING PROTEIN"/>
    <property type="match status" value="1"/>
</dbReference>
<evidence type="ECO:0000313" key="1">
    <source>
        <dbReference type="EMBL" id="MPM38883.1"/>
    </source>
</evidence>
<reference evidence="1" key="1">
    <citation type="submission" date="2019-08" db="EMBL/GenBank/DDBJ databases">
        <authorList>
            <person name="Kucharzyk K."/>
            <person name="Murdoch R.W."/>
            <person name="Higgins S."/>
            <person name="Loffler F."/>
        </authorList>
    </citation>
    <scope>NUCLEOTIDE SEQUENCE</scope>
</reference>
<dbReference type="EMBL" id="VSSQ01008445">
    <property type="protein sequence ID" value="MPM38883.1"/>
    <property type="molecule type" value="Genomic_DNA"/>
</dbReference>
<name>A0A644ZJK8_9ZZZZ</name>
<dbReference type="Pfam" id="PF12900">
    <property type="entry name" value="Pyridox_ox_2"/>
    <property type="match status" value="1"/>
</dbReference>
<dbReference type="InterPro" id="IPR012349">
    <property type="entry name" value="Split_barrel_FMN-bd"/>
</dbReference>
<comment type="caution">
    <text evidence="1">The sequence shown here is derived from an EMBL/GenBank/DDBJ whole genome shotgun (WGS) entry which is preliminary data.</text>
</comment>
<dbReference type="AlphaFoldDB" id="A0A644ZJK8"/>
<dbReference type="PANTHER" id="PTHR34071">
    <property type="entry name" value="5-NITROIMIDAZOLE ANTIBIOTICS RESISTANCE PROTEIN, NIMA-FAMILY-RELATED PROTEIN-RELATED"/>
    <property type="match status" value="1"/>
</dbReference>
<organism evidence="1">
    <name type="scientific">bioreactor metagenome</name>
    <dbReference type="NCBI Taxonomy" id="1076179"/>
    <lineage>
        <taxon>unclassified sequences</taxon>
        <taxon>metagenomes</taxon>
        <taxon>ecological metagenomes</taxon>
    </lineage>
</organism>
<proteinExistence type="predicted"/>
<protein>
    <recommendedName>
        <fullName evidence="2">Pyridoxamine 5'-phosphate oxidase putative domain-containing protein</fullName>
    </recommendedName>
</protein>
<dbReference type="Gene3D" id="2.30.110.10">
    <property type="entry name" value="Electron Transport, Fmn-binding Protein, Chain A"/>
    <property type="match status" value="1"/>
</dbReference>
<dbReference type="SUPFAM" id="SSF50475">
    <property type="entry name" value="FMN-binding split barrel"/>
    <property type="match status" value="1"/>
</dbReference>
<dbReference type="InterPro" id="IPR024747">
    <property type="entry name" value="Pyridox_Oxase-rel"/>
</dbReference>
<gene>
    <name evidence="1" type="ORF">SDC9_85514</name>
</gene>